<feature type="domain" description="DUF6487" evidence="1">
    <location>
        <begin position="3"/>
        <end position="70"/>
    </location>
</feature>
<reference evidence="2" key="2">
    <citation type="submission" date="2021-04" db="EMBL/GenBank/DDBJ databases">
        <authorList>
            <person name="Gilroy R."/>
        </authorList>
    </citation>
    <scope>NUCLEOTIDE SEQUENCE</scope>
    <source>
        <strain evidence="2">ChiBcolR8-3208</strain>
    </source>
</reference>
<proteinExistence type="predicted"/>
<dbReference type="AlphaFoldDB" id="A0A9D2LX83"/>
<accession>A0A9D2LX83</accession>
<reference evidence="2" key="1">
    <citation type="journal article" date="2021" name="PeerJ">
        <title>Extensive microbial diversity within the chicken gut microbiome revealed by metagenomics and culture.</title>
        <authorList>
            <person name="Gilroy R."/>
            <person name="Ravi A."/>
            <person name="Getino M."/>
            <person name="Pursley I."/>
            <person name="Horton D.L."/>
            <person name="Alikhan N.F."/>
            <person name="Baker D."/>
            <person name="Gharbi K."/>
            <person name="Hall N."/>
            <person name="Watson M."/>
            <person name="Adriaenssens E.M."/>
            <person name="Foster-Nyarko E."/>
            <person name="Jarju S."/>
            <person name="Secka A."/>
            <person name="Antonio M."/>
            <person name="Oren A."/>
            <person name="Chaudhuri R.R."/>
            <person name="La Ragione R."/>
            <person name="Hildebrand F."/>
            <person name="Pallen M.J."/>
        </authorList>
    </citation>
    <scope>NUCLEOTIDE SEQUENCE</scope>
    <source>
        <strain evidence="2">ChiBcolR8-3208</strain>
    </source>
</reference>
<name>A0A9D2LX83_9FIRM</name>
<dbReference type="InterPro" id="IPR045504">
    <property type="entry name" value="DUF6487"/>
</dbReference>
<evidence type="ECO:0000259" key="1">
    <source>
        <dbReference type="Pfam" id="PF20097"/>
    </source>
</evidence>
<comment type="caution">
    <text evidence="2">The sequence shown here is derived from an EMBL/GenBank/DDBJ whole genome shotgun (WGS) entry which is preliminary data.</text>
</comment>
<sequence length="74" mass="8339">MKCPACGREMEPGYLQSDRPVVFTTRRPSLSGVAFPRIPRGQDLHLTNDAYSPCACPAWHCPQCRHILVERQEG</sequence>
<evidence type="ECO:0000313" key="3">
    <source>
        <dbReference type="Proteomes" id="UP000824214"/>
    </source>
</evidence>
<organism evidence="2 3">
    <name type="scientific">Candidatus Acutalibacter ornithocaccae</name>
    <dbReference type="NCBI Taxonomy" id="2838416"/>
    <lineage>
        <taxon>Bacteria</taxon>
        <taxon>Bacillati</taxon>
        <taxon>Bacillota</taxon>
        <taxon>Clostridia</taxon>
        <taxon>Eubacteriales</taxon>
        <taxon>Acutalibacteraceae</taxon>
        <taxon>Acutalibacter</taxon>
    </lineage>
</organism>
<evidence type="ECO:0000313" key="2">
    <source>
        <dbReference type="EMBL" id="HJB36970.1"/>
    </source>
</evidence>
<dbReference type="Pfam" id="PF20097">
    <property type="entry name" value="DUF6487"/>
    <property type="match status" value="1"/>
</dbReference>
<protein>
    <recommendedName>
        <fullName evidence="1">DUF6487 domain-containing protein</fullName>
    </recommendedName>
</protein>
<dbReference type="EMBL" id="DWXZ01000048">
    <property type="protein sequence ID" value="HJB36970.1"/>
    <property type="molecule type" value="Genomic_DNA"/>
</dbReference>
<dbReference type="Proteomes" id="UP000824214">
    <property type="component" value="Unassembled WGS sequence"/>
</dbReference>
<gene>
    <name evidence="2" type="ORF">H9942_02745</name>
</gene>